<dbReference type="EMBL" id="CP073078">
    <property type="protein sequence ID" value="QUD88755.1"/>
    <property type="molecule type" value="Genomic_DNA"/>
</dbReference>
<sequence length="233" mass="24631">MAQEQLFDIREDRTAALAREIAVRLEDAVQARGAASLVATGGSTPGPLYDALAQAPLSWDRVSITLSDERWVPPDDPSSNENLVRRRLLTGHAAGAWFVGLKTPHATPADGAAEVEKALAALPCPFDVVVLGMGGDGHFASLFPGAPELVEGLDANGRDLVIPVRRVGAAGAAERLSLTLSAILNARWIAILIDGADKLEVCRRAAANAVPDELPIRAVLNQSTTPVDIWWAP</sequence>
<dbReference type="InterPro" id="IPR006148">
    <property type="entry name" value="Glc/Gal-6P_isomerase"/>
</dbReference>
<dbReference type="GO" id="GO:0017057">
    <property type="term" value="F:6-phosphogluconolactonase activity"/>
    <property type="evidence" value="ECO:0007669"/>
    <property type="project" value="UniProtKB-UniRule"/>
</dbReference>
<dbReference type="Proteomes" id="UP000676409">
    <property type="component" value="Chromosome"/>
</dbReference>
<comment type="catalytic activity">
    <reaction evidence="1 7">
        <text>6-phospho-D-glucono-1,5-lactone + H2O = 6-phospho-D-gluconate + H(+)</text>
        <dbReference type="Rhea" id="RHEA:12556"/>
        <dbReference type="ChEBI" id="CHEBI:15377"/>
        <dbReference type="ChEBI" id="CHEBI:15378"/>
        <dbReference type="ChEBI" id="CHEBI:57955"/>
        <dbReference type="ChEBI" id="CHEBI:58759"/>
        <dbReference type="EC" id="3.1.1.31"/>
    </reaction>
</comment>
<keyword evidence="7 9" id="KW-0378">Hydrolase</keyword>
<dbReference type="RefSeq" id="WP_211938805.1">
    <property type="nucleotide sequence ID" value="NZ_CP073078.1"/>
</dbReference>
<dbReference type="EC" id="3.1.1.31" evidence="5 7"/>
<name>A0A975IVG7_9CAUL</name>
<keyword evidence="10" id="KW-1185">Reference proteome</keyword>
<proteinExistence type="inferred from homology"/>
<dbReference type="GO" id="GO:0006098">
    <property type="term" value="P:pentose-phosphate shunt"/>
    <property type="evidence" value="ECO:0007669"/>
    <property type="project" value="InterPro"/>
</dbReference>
<dbReference type="InterPro" id="IPR005900">
    <property type="entry name" value="6-phosphogluconolactonase_DevB"/>
</dbReference>
<evidence type="ECO:0000256" key="2">
    <source>
        <dbReference type="ARBA" id="ARBA00002681"/>
    </source>
</evidence>
<dbReference type="AlphaFoldDB" id="A0A975IVG7"/>
<evidence type="ECO:0000256" key="5">
    <source>
        <dbReference type="ARBA" id="ARBA00013198"/>
    </source>
</evidence>
<evidence type="ECO:0000259" key="8">
    <source>
        <dbReference type="Pfam" id="PF01182"/>
    </source>
</evidence>
<dbReference type="PANTHER" id="PTHR11054">
    <property type="entry name" value="6-PHOSPHOGLUCONOLACTONASE"/>
    <property type="match status" value="1"/>
</dbReference>
<accession>A0A975IVG7</accession>
<evidence type="ECO:0000256" key="1">
    <source>
        <dbReference type="ARBA" id="ARBA00000832"/>
    </source>
</evidence>
<evidence type="ECO:0000256" key="4">
    <source>
        <dbReference type="ARBA" id="ARBA00010662"/>
    </source>
</evidence>
<comment type="pathway">
    <text evidence="3 7">Carbohydrate degradation; pentose phosphate pathway; D-ribulose 5-phosphate from D-glucose 6-phosphate (oxidative stage): step 2/3.</text>
</comment>
<dbReference type="NCBIfam" id="TIGR01198">
    <property type="entry name" value="pgl"/>
    <property type="match status" value="1"/>
</dbReference>
<gene>
    <name evidence="7 9" type="primary">pgl</name>
    <name evidence="9" type="ORF">KCG34_02385</name>
</gene>
<dbReference type="InterPro" id="IPR037171">
    <property type="entry name" value="NagB/RpiA_transferase-like"/>
</dbReference>
<comment type="function">
    <text evidence="2 7">Hydrolysis of 6-phosphogluconolactone to 6-phosphogluconate.</text>
</comment>
<evidence type="ECO:0000256" key="3">
    <source>
        <dbReference type="ARBA" id="ARBA00004961"/>
    </source>
</evidence>
<dbReference type="KEGG" id="caul:KCG34_02385"/>
<reference evidence="9" key="1">
    <citation type="submission" date="2021-04" db="EMBL/GenBank/DDBJ databases">
        <title>The complete genome sequence of Caulobacter sp. S6.</title>
        <authorList>
            <person name="Tang Y."/>
            <person name="Ouyang W."/>
            <person name="Liu Q."/>
            <person name="Huang B."/>
            <person name="Guo Z."/>
            <person name="Lei P."/>
        </authorList>
    </citation>
    <scope>NUCLEOTIDE SEQUENCE</scope>
    <source>
        <strain evidence="9">S6</strain>
    </source>
</reference>
<dbReference type="GO" id="GO:0005975">
    <property type="term" value="P:carbohydrate metabolic process"/>
    <property type="evidence" value="ECO:0007669"/>
    <property type="project" value="UniProtKB-UniRule"/>
</dbReference>
<dbReference type="Pfam" id="PF01182">
    <property type="entry name" value="Glucosamine_iso"/>
    <property type="match status" value="1"/>
</dbReference>
<protein>
    <recommendedName>
        <fullName evidence="6 7">6-phosphogluconolactonase</fullName>
        <shortName evidence="7">6PGL</shortName>
        <ecNumber evidence="5 7">3.1.1.31</ecNumber>
    </recommendedName>
</protein>
<dbReference type="PANTHER" id="PTHR11054:SF0">
    <property type="entry name" value="6-PHOSPHOGLUCONOLACTONASE"/>
    <property type="match status" value="1"/>
</dbReference>
<organism evidence="9 10">
    <name type="scientific">Phenylobacterium montanum</name>
    <dbReference type="NCBI Taxonomy" id="2823693"/>
    <lineage>
        <taxon>Bacteria</taxon>
        <taxon>Pseudomonadati</taxon>
        <taxon>Pseudomonadota</taxon>
        <taxon>Alphaproteobacteria</taxon>
        <taxon>Caulobacterales</taxon>
        <taxon>Caulobacteraceae</taxon>
        <taxon>Phenylobacterium</taxon>
    </lineage>
</organism>
<comment type="similarity">
    <text evidence="4 7">Belongs to the glucosamine/galactosamine-6-phosphate isomerase family. 6-phosphogluconolactonase subfamily.</text>
</comment>
<dbReference type="CDD" id="cd01400">
    <property type="entry name" value="6PGL"/>
    <property type="match status" value="1"/>
</dbReference>
<evidence type="ECO:0000256" key="7">
    <source>
        <dbReference type="RuleBase" id="RU365095"/>
    </source>
</evidence>
<feature type="domain" description="Glucosamine/galactosamine-6-phosphate isomerase" evidence="8">
    <location>
        <begin position="11"/>
        <end position="222"/>
    </location>
</feature>
<dbReference type="InterPro" id="IPR039104">
    <property type="entry name" value="6PGL"/>
</dbReference>
<dbReference type="Gene3D" id="3.40.50.1360">
    <property type="match status" value="1"/>
</dbReference>
<evidence type="ECO:0000313" key="9">
    <source>
        <dbReference type="EMBL" id="QUD88755.1"/>
    </source>
</evidence>
<evidence type="ECO:0000256" key="6">
    <source>
        <dbReference type="ARBA" id="ARBA00020337"/>
    </source>
</evidence>
<dbReference type="SUPFAM" id="SSF100950">
    <property type="entry name" value="NagB/RpiA/CoA transferase-like"/>
    <property type="match status" value="1"/>
</dbReference>
<evidence type="ECO:0000313" key="10">
    <source>
        <dbReference type="Proteomes" id="UP000676409"/>
    </source>
</evidence>